<dbReference type="PROSITE" id="PS51257">
    <property type="entry name" value="PROKAR_LIPOPROTEIN"/>
    <property type="match status" value="1"/>
</dbReference>
<keyword evidence="4" id="KW-1185">Reference proteome</keyword>
<reference evidence="3" key="2">
    <citation type="submission" date="2024-02" db="EMBL/GenBank/DDBJ databases">
        <title>Neisseria leonii sp. nov.</title>
        <authorList>
            <person name="Boutroux M."/>
            <person name="Favre-Rochex S."/>
            <person name="Gorgette O."/>
            <person name="Touak G."/>
            <person name="Muhle E."/>
            <person name="Chesneau O."/>
            <person name="Clermont D."/>
            <person name="Rahi P."/>
        </authorList>
    </citation>
    <scope>NUCLEOTIDE SEQUENCE</scope>
    <source>
        <strain evidence="3">51.81</strain>
    </source>
</reference>
<feature type="chain" id="PRO_5042786742" description="Lipoprotein" evidence="1">
    <location>
        <begin position="18"/>
        <end position="185"/>
    </location>
</feature>
<sequence length="185" mass="19527">MKPTRFAAAVLTLFALAACGSQENQTAAPPPAAASEAAAPAVQTLTSRDNTVSITVGSRNFTDQSANTQLLPEGIPAENITLLQEADDGTLLYVADWGKAKSPSAQYFSQLKTGLEKIADIDRLQIGAATENRMAYSFQGKTENVLNESCLAVYADRIYSVCAVGTADPAQLSDLLKEVKLTTAP</sequence>
<accession>A0A9X4E0P9</accession>
<evidence type="ECO:0000313" key="2">
    <source>
        <dbReference type="EMBL" id="MDD9327246.1"/>
    </source>
</evidence>
<proteinExistence type="predicted"/>
<gene>
    <name evidence="2" type="ORF">ORY91_000629</name>
    <name evidence="3" type="ORF">V9W64_02530</name>
</gene>
<dbReference type="EMBL" id="CP146598">
    <property type="protein sequence ID" value="WWY03637.1"/>
    <property type="molecule type" value="Genomic_DNA"/>
</dbReference>
<protein>
    <recommendedName>
        <fullName evidence="5">Lipoprotein</fullName>
    </recommendedName>
</protein>
<keyword evidence="1" id="KW-0732">Signal</keyword>
<dbReference type="AlphaFoldDB" id="A0A9X4E0P9"/>
<dbReference type="EMBL" id="JAPQFL010000001">
    <property type="protein sequence ID" value="MDD9327246.1"/>
    <property type="molecule type" value="Genomic_DNA"/>
</dbReference>
<evidence type="ECO:0000313" key="3">
    <source>
        <dbReference type="EMBL" id="WWY03637.1"/>
    </source>
</evidence>
<evidence type="ECO:0000313" key="4">
    <source>
        <dbReference type="Proteomes" id="UP001149607"/>
    </source>
</evidence>
<evidence type="ECO:0000256" key="1">
    <source>
        <dbReference type="SAM" id="SignalP"/>
    </source>
</evidence>
<organism evidence="2">
    <name type="scientific">Neisseria leonii</name>
    <dbReference type="NCBI Taxonomy" id="2995413"/>
    <lineage>
        <taxon>Bacteria</taxon>
        <taxon>Pseudomonadati</taxon>
        <taxon>Pseudomonadota</taxon>
        <taxon>Betaproteobacteria</taxon>
        <taxon>Neisseriales</taxon>
        <taxon>Neisseriaceae</taxon>
        <taxon>Neisseria</taxon>
    </lineage>
</organism>
<feature type="signal peptide" evidence="1">
    <location>
        <begin position="1"/>
        <end position="17"/>
    </location>
</feature>
<evidence type="ECO:0008006" key="5">
    <source>
        <dbReference type="Google" id="ProtNLM"/>
    </source>
</evidence>
<dbReference type="RefSeq" id="WP_274584499.1">
    <property type="nucleotide sequence ID" value="NZ_CP145811.1"/>
</dbReference>
<name>A0A9X4E0P9_9NEIS</name>
<dbReference type="Proteomes" id="UP001149607">
    <property type="component" value="Chromosome"/>
</dbReference>
<reference evidence="2" key="1">
    <citation type="submission" date="2022-10" db="EMBL/GenBank/DDBJ databases">
        <authorList>
            <person name="Boutroux M."/>
        </authorList>
    </citation>
    <scope>NUCLEOTIDE SEQUENCE</scope>
    <source>
        <strain evidence="2">51.81</strain>
    </source>
</reference>